<dbReference type="EMBL" id="LYOR01000002">
    <property type="protein sequence ID" value="OFV66459.1"/>
    <property type="molecule type" value="Genomic_DNA"/>
</dbReference>
<evidence type="ECO:0000313" key="2">
    <source>
        <dbReference type="EMBL" id="OFV66459.1"/>
    </source>
</evidence>
<reference evidence="2 3" key="1">
    <citation type="submission" date="2016-05" db="EMBL/GenBank/DDBJ databases">
        <title>Microbial consortia oxidize butane by reversing methanogenesis.</title>
        <authorList>
            <person name="Laso-Perez R."/>
            <person name="Richter M."/>
            <person name="Wegener G."/>
            <person name="Musat F."/>
        </authorList>
    </citation>
    <scope>NUCLEOTIDE SEQUENCE [LARGE SCALE GENOMIC DNA]</scope>
    <source>
        <strain evidence="2">BOX1</strain>
    </source>
</reference>
<evidence type="ECO:0000313" key="3">
    <source>
        <dbReference type="Proteomes" id="UP000185779"/>
    </source>
</evidence>
<dbReference type="Proteomes" id="UP000185779">
    <property type="component" value="Unassembled WGS sequence"/>
</dbReference>
<sequence length="117" mass="13619">MEIDAYRMAGGKLLLTIGRLNIELEEEYANELRKQLEMTEWLEGLLELDEERLDDFREDMLVLITTESEIEMAPREKGLATQFMKGEYTKATLKNILELGMRADIDATRRIVSKYLS</sequence>
<accession>A0A1F2P583</accession>
<organism evidence="2 3">
    <name type="scientific">Candidatus Syntropharchaeum butanivorans</name>
    <dbReference type="NCBI Taxonomy" id="1839936"/>
    <lineage>
        <taxon>Archaea</taxon>
        <taxon>Methanobacteriati</taxon>
        <taxon>Methanobacteriota</taxon>
        <taxon>Stenosarchaea group</taxon>
        <taxon>Methanomicrobia</taxon>
        <taxon>Methanosarcinales</taxon>
        <taxon>ANME-2 cluster</taxon>
        <taxon>Candidatus Syntropharchaeum</taxon>
    </lineage>
</organism>
<comment type="caution">
    <text evidence="2">The sequence shown here is derived from an EMBL/GenBank/DDBJ whole genome shotgun (WGS) entry which is preliminary data.</text>
</comment>
<reference evidence="1" key="2">
    <citation type="journal article" date="2020" name="mSystems">
        <title>Genome- and Community-Level Interaction Insights into Carbon Utilization and Element Cycling Functions of Hydrothermarchaeota in Hydrothermal Sediment.</title>
        <authorList>
            <person name="Zhou Z."/>
            <person name="Liu Y."/>
            <person name="Xu W."/>
            <person name="Pan J."/>
            <person name="Luo Z.H."/>
            <person name="Li M."/>
        </authorList>
    </citation>
    <scope>NUCLEOTIDE SEQUENCE [LARGE SCALE GENOMIC DNA]</scope>
    <source>
        <strain evidence="1">HyVt-386</strain>
    </source>
</reference>
<evidence type="ECO:0000313" key="1">
    <source>
        <dbReference type="EMBL" id="HEC57000.1"/>
    </source>
</evidence>
<protein>
    <submittedName>
        <fullName evidence="2">Uncharacterized protein</fullName>
    </submittedName>
</protein>
<gene>
    <name evidence="1" type="ORF">ENI32_03845</name>
    <name evidence="2" type="ORF">SBU_000426</name>
</gene>
<dbReference type="EMBL" id="DRIE01000065">
    <property type="protein sequence ID" value="HEC57000.1"/>
    <property type="molecule type" value="Genomic_DNA"/>
</dbReference>
<dbReference type="AlphaFoldDB" id="A0A1F2P583"/>
<keyword evidence="3" id="KW-1185">Reference proteome</keyword>
<dbReference type="Proteomes" id="UP000885936">
    <property type="component" value="Unassembled WGS sequence"/>
</dbReference>
<name>A0A1F2P583_9EURY</name>
<proteinExistence type="predicted"/>
<dbReference type="STRING" id="1839936.SBU_000426"/>